<keyword evidence="1" id="KW-0677">Repeat</keyword>
<evidence type="ECO:0000313" key="3">
    <source>
        <dbReference type="EMBL" id="KAF5362222.1"/>
    </source>
</evidence>
<dbReference type="OrthoDB" id="437457at2759"/>
<comment type="caution">
    <text evidence="3">The sequence shown here is derived from an EMBL/GenBank/DDBJ whole genome shotgun (WGS) entry which is preliminary data.</text>
</comment>
<reference evidence="3 4" key="1">
    <citation type="journal article" date="2020" name="ISME J.">
        <title>Uncovering the hidden diversity of litter-decomposition mechanisms in mushroom-forming fungi.</title>
        <authorList>
            <person name="Floudas D."/>
            <person name="Bentzer J."/>
            <person name="Ahren D."/>
            <person name="Johansson T."/>
            <person name="Persson P."/>
            <person name="Tunlid A."/>
        </authorList>
    </citation>
    <scope>NUCLEOTIDE SEQUENCE [LARGE SCALE GENOMIC DNA]</scope>
    <source>
        <strain evidence="3 4">CBS 146.42</strain>
    </source>
</reference>
<dbReference type="InterPro" id="IPR056884">
    <property type="entry name" value="NPHP3-like_N"/>
</dbReference>
<dbReference type="EMBL" id="JAACJO010000002">
    <property type="protein sequence ID" value="KAF5362222.1"/>
    <property type="molecule type" value="Genomic_DNA"/>
</dbReference>
<accession>A0A8H5GC01</accession>
<evidence type="ECO:0000256" key="1">
    <source>
        <dbReference type="ARBA" id="ARBA00022737"/>
    </source>
</evidence>
<dbReference type="Pfam" id="PF24883">
    <property type="entry name" value="NPHP3_N"/>
    <property type="match status" value="1"/>
</dbReference>
<dbReference type="AlphaFoldDB" id="A0A8H5GC01"/>
<evidence type="ECO:0000259" key="2">
    <source>
        <dbReference type="Pfam" id="PF24883"/>
    </source>
</evidence>
<proteinExistence type="predicted"/>
<keyword evidence="4" id="KW-1185">Reference proteome</keyword>
<name>A0A8H5GC01_9AGAR</name>
<gene>
    <name evidence="3" type="ORF">D9756_002685</name>
</gene>
<feature type="domain" description="Nephrocystin 3-like N-terminal" evidence="2">
    <location>
        <begin position="103"/>
        <end position="224"/>
    </location>
</feature>
<evidence type="ECO:0000313" key="4">
    <source>
        <dbReference type="Proteomes" id="UP000559027"/>
    </source>
</evidence>
<organism evidence="3 4">
    <name type="scientific">Leucocoprinus leucothites</name>
    <dbReference type="NCBI Taxonomy" id="201217"/>
    <lineage>
        <taxon>Eukaryota</taxon>
        <taxon>Fungi</taxon>
        <taxon>Dikarya</taxon>
        <taxon>Basidiomycota</taxon>
        <taxon>Agaricomycotina</taxon>
        <taxon>Agaricomycetes</taxon>
        <taxon>Agaricomycetidae</taxon>
        <taxon>Agaricales</taxon>
        <taxon>Agaricineae</taxon>
        <taxon>Agaricaceae</taxon>
        <taxon>Leucocoprinus</taxon>
    </lineage>
</organism>
<dbReference type="Proteomes" id="UP000559027">
    <property type="component" value="Unassembled WGS sequence"/>
</dbReference>
<protein>
    <recommendedName>
        <fullName evidence="2">Nephrocystin 3-like N-terminal domain-containing protein</fullName>
    </recommendedName>
</protein>
<sequence length="408" mass="45111">MNTFQNSRHMILQHCHFHSDVRYHHCEDEKPLQMLLGASQLDAIHDSAARERALESTPTTTHPEFVNIFTSWSTAQKPGCSPSMALLTGPISDLAQLCAEHLEDYLAATYFLSSGSCTADPVHFIPTIALQLATRSPSFAEALKNIIHRDPTLLTKSLKVQFRELIAVPFRDLTKSVGASNLMGRVIIVDAFDRFAPRIRREILRAIATAIDEETPQLCWAFFSEEDYNSVRGEIELILNTKDLLLEVNLYDSGPGAPSEPDSSFVPCFPNHNISLYPPAYFPQKNALALSQSTAVSHMNDTPSQGICPISIIRDYSLHGRPEGLALTQGLNSEPLRFLLHLWYPPNVLKNGAPVNRTIYHITSGAAPKAWGGTDAVDLRFNDSRGQGHSDAGSNDLPALSAYFLAYK</sequence>